<feature type="transmembrane region" description="Helical" evidence="7">
    <location>
        <begin position="110"/>
        <end position="129"/>
    </location>
</feature>
<comment type="similarity">
    <text evidence="2 6">Belongs to the ABC-3 integral membrane protein family.</text>
</comment>
<feature type="transmembrane region" description="Helical" evidence="7">
    <location>
        <begin position="78"/>
        <end position="98"/>
    </location>
</feature>
<evidence type="ECO:0000256" key="3">
    <source>
        <dbReference type="ARBA" id="ARBA00022692"/>
    </source>
</evidence>
<dbReference type="SUPFAM" id="SSF81345">
    <property type="entry name" value="ABC transporter involved in vitamin B12 uptake, BtuC"/>
    <property type="match status" value="1"/>
</dbReference>
<evidence type="ECO:0000256" key="6">
    <source>
        <dbReference type="RuleBase" id="RU003943"/>
    </source>
</evidence>
<dbReference type="Gene3D" id="1.10.3470.10">
    <property type="entry name" value="ABC transporter involved in vitamin B12 uptake, BtuC"/>
    <property type="match status" value="1"/>
</dbReference>
<organism evidence="8 9">
    <name type="scientific">Enterobacter ludwigii</name>
    <dbReference type="NCBI Taxonomy" id="299767"/>
    <lineage>
        <taxon>Bacteria</taxon>
        <taxon>Pseudomonadati</taxon>
        <taxon>Pseudomonadota</taxon>
        <taxon>Gammaproteobacteria</taxon>
        <taxon>Enterobacterales</taxon>
        <taxon>Enterobacteriaceae</taxon>
        <taxon>Enterobacter</taxon>
        <taxon>Enterobacter cloacae complex</taxon>
    </lineage>
</organism>
<protein>
    <submittedName>
        <fullName evidence="8">Manganese transport system membrane protein mntC</fullName>
    </submittedName>
</protein>
<evidence type="ECO:0000313" key="8">
    <source>
        <dbReference type="EMBL" id="AEW74940.1"/>
    </source>
</evidence>
<feature type="transmembrane region" description="Helical" evidence="7">
    <location>
        <begin position="28"/>
        <end position="46"/>
    </location>
</feature>
<feature type="transmembrane region" description="Helical" evidence="7">
    <location>
        <begin position="149"/>
        <end position="168"/>
    </location>
</feature>
<sequence length="295" mass="31253">MENRAGEGGMIWHIFFQPFIEYGFMRRALVVCLALSVSTTALGVFLQLRRMSLMGDALSHAILPGVAVGYLLSGMSLLTMRVGGFIAGITVALVAGLVSRRTPLKEDASFAGFYLGSLALGVTLVSLRGSNVDLLHLLFGSILAVDNDAALFVAGVCMFTLITLAIFYRGLVTEAFDTAWLQVNARHVPGLLHGLFLALLVLNLVAGFQVLGTLMAVGLMMLPAVAARCWARTLPGLLLMAGISGIFCAWLGLSLSWAASLPAGPSIVLTASALFFISILFGTRSRLAGSLRALF</sequence>
<proteinExistence type="inferred from homology"/>
<evidence type="ECO:0000313" key="9">
    <source>
        <dbReference type="Proteomes" id="UP000007838"/>
    </source>
</evidence>
<dbReference type="eggNOG" id="COG1108">
    <property type="taxonomic scope" value="Bacteria"/>
</dbReference>
<feature type="transmembrane region" description="Helical" evidence="7">
    <location>
        <begin position="263"/>
        <end position="282"/>
    </location>
</feature>
<feature type="transmembrane region" description="Helical" evidence="7">
    <location>
        <begin position="212"/>
        <end position="230"/>
    </location>
</feature>
<dbReference type="InterPro" id="IPR001626">
    <property type="entry name" value="ABC_TroCD"/>
</dbReference>
<keyword evidence="4 7" id="KW-1133">Transmembrane helix</keyword>
<dbReference type="PANTHER" id="PTHR30477:SF13">
    <property type="entry name" value="IRON TRANSPORT SYSTEM MEMBRANE PROTEIN HI_0360-RELATED"/>
    <property type="match status" value="1"/>
</dbReference>
<name>G8LPL5_9ENTR</name>
<dbReference type="InterPro" id="IPR037294">
    <property type="entry name" value="ABC_BtuC-like"/>
</dbReference>
<dbReference type="AlphaFoldDB" id="G8LPL5"/>
<feature type="transmembrane region" description="Helical" evidence="7">
    <location>
        <begin position="188"/>
        <end position="206"/>
    </location>
</feature>
<dbReference type="Pfam" id="PF00950">
    <property type="entry name" value="ABC-3"/>
    <property type="match status" value="1"/>
</dbReference>
<comment type="subcellular location">
    <subcellularLocation>
        <location evidence="6">Cell membrane</location>
        <topology evidence="6">Multi-pass membrane protein</topology>
    </subcellularLocation>
    <subcellularLocation>
        <location evidence="1">Membrane</location>
        <topology evidence="1">Multi-pass membrane protein</topology>
    </subcellularLocation>
</comment>
<dbReference type="HOGENOM" id="CLU_028808_4_2_6"/>
<gene>
    <name evidence="8" type="primary">mntC</name>
    <name evidence="8" type="ORF">EcWSU1_03512</name>
</gene>
<dbReference type="PANTHER" id="PTHR30477">
    <property type="entry name" value="ABC-TRANSPORTER METAL-BINDING PROTEIN"/>
    <property type="match status" value="1"/>
</dbReference>
<dbReference type="EMBL" id="CP002886">
    <property type="protein sequence ID" value="AEW74940.1"/>
    <property type="molecule type" value="Genomic_DNA"/>
</dbReference>
<evidence type="ECO:0000256" key="1">
    <source>
        <dbReference type="ARBA" id="ARBA00004141"/>
    </source>
</evidence>
<keyword evidence="5 7" id="KW-0472">Membrane</keyword>
<accession>G8LPL5</accession>
<reference evidence="8 9" key="1">
    <citation type="journal article" date="2011" name="Stand. Genomic Sci.">
        <title>Complete genome of the onion pathogen Enterobacter cloacae EcWSU1.</title>
        <authorList>
            <person name="Humann J.L."/>
            <person name="Wildung M."/>
            <person name="Cheng C.H."/>
            <person name="Lee T."/>
            <person name="Stewart J.E."/>
            <person name="Drew J.C."/>
            <person name="Triplett E.W."/>
            <person name="Main D."/>
            <person name="Schroeder B.K."/>
        </authorList>
    </citation>
    <scope>NUCLEOTIDE SEQUENCE [LARGE SCALE GENOMIC DNA]</scope>
    <source>
        <strain evidence="8 9">EcWSU1</strain>
    </source>
</reference>
<evidence type="ECO:0000256" key="2">
    <source>
        <dbReference type="ARBA" id="ARBA00008034"/>
    </source>
</evidence>
<feature type="transmembrane region" description="Helical" evidence="7">
    <location>
        <begin position="237"/>
        <end position="257"/>
    </location>
</feature>
<dbReference type="GO" id="GO:0010043">
    <property type="term" value="P:response to zinc ion"/>
    <property type="evidence" value="ECO:0007669"/>
    <property type="project" value="TreeGrafter"/>
</dbReference>
<evidence type="ECO:0000256" key="5">
    <source>
        <dbReference type="ARBA" id="ARBA00023136"/>
    </source>
</evidence>
<dbReference type="KEGG" id="eec:EcWSU1_03512"/>
<dbReference type="GO" id="GO:0043190">
    <property type="term" value="C:ATP-binding cassette (ABC) transporter complex"/>
    <property type="evidence" value="ECO:0007669"/>
    <property type="project" value="InterPro"/>
</dbReference>
<evidence type="ECO:0000256" key="4">
    <source>
        <dbReference type="ARBA" id="ARBA00022989"/>
    </source>
</evidence>
<dbReference type="GO" id="GO:0022857">
    <property type="term" value="F:transmembrane transporter activity"/>
    <property type="evidence" value="ECO:0007669"/>
    <property type="project" value="UniProtKB-ARBA"/>
</dbReference>
<evidence type="ECO:0000256" key="7">
    <source>
        <dbReference type="SAM" id="Phobius"/>
    </source>
</evidence>
<keyword evidence="6" id="KW-0813">Transport</keyword>
<dbReference type="Proteomes" id="UP000007838">
    <property type="component" value="Chromosome"/>
</dbReference>
<keyword evidence="3 6" id="KW-0812">Transmembrane</keyword>